<accession>A0ABZ2BS63</accession>
<evidence type="ECO:0000313" key="2">
    <source>
        <dbReference type="Proteomes" id="UP001318682"/>
    </source>
</evidence>
<keyword evidence="2" id="KW-1185">Reference proteome</keyword>
<dbReference type="Gene3D" id="1.10.600.10">
    <property type="entry name" value="Farnesyl Diphosphate Synthase"/>
    <property type="match status" value="1"/>
</dbReference>
<organism evidence="1 2">
    <name type="scientific">Roseobacter fucihabitans</name>
    <dbReference type="NCBI Taxonomy" id="1537242"/>
    <lineage>
        <taxon>Bacteria</taxon>
        <taxon>Pseudomonadati</taxon>
        <taxon>Pseudomonadota</taxon>
        <taxon>Alphaproteobacteria</taxon>
        <taxon>Rhodobacterales</taxon>
        <taxon>Roseobacteraceae</taxon>
        <taxon>Roseobacter</taxon>
    </lineage>
</organism>
<dbReference type="RefSeq" id="WP_187432206.1">
    <property type="nucleotide sequence ID" value="NZ_CP143423.1"/>
</dbReference>
<dbReference type="Pfam" id="PF00494">
    <property type="entry name" value="SQS_PSY"/>
    <property type="match status" value="1"/>
</dbReference>
<sequence>MSFEPDLTACAALVEKGDPDRFAATMASPVAARRVLFPLYAFNIEVSRAPWVTQEPMIAEMRLQWWRDALEEIATGDTVRRHEVVTPLAAILDADGARVLDRLVAARRWDIYKEAFEGAAHFESYLNDTAAGLMWVATRALGGTDAHFETPVRKLGRATGLARFLQAVPALEAQGRIPLVDGRAQAIGVLAEVTRGACPSVREIKTLLPAGARPACSEAFLTQDLLDLVVKRPQRVAESAITLNPLKRSYLLWKWS</sequence>
<name>A0ABZ2BS63_9RHOB</name>
<dbReference type="InterPro" id="IPR002060">
    <property type="entry name" value="Squ/phyt_synthse"/>
</dbReference>
<evidence type="ECO:0008006" key="3">
    <source>
        <dbReference type="Google" id="ProtNLM"/>
    </source>
</evidence>
<evidence type="ECO:0000313" key="1">
    <source>
        <dbReference type="EMBL" id="WVX48797.1"/>
    </source>
</evidence>
<proteinExistence type="predicted"/>
<protein>
    <recommendedName>
        <fullName evidence="3">Phytoene synthase</fullName>
    </recommendedName>
</protein>
<dbReference type="InterPro" id="IPR008949">
    <property type="entry name" value="Isoprenoid_synthase_dom_sf"/>
</dbReference>
<dbReference type="SUPFAM" id="SSF48576">
    <property type="entry name" value="Terpenoid synthases"/>
    <property type="match status" value="1"/>
</dbReference>
<gene>
    <name evidence="1" type="ORF">ROLI_018790</name>
</gene>
<dbReference type="EMBL" id="CP143423">
    <property type="protein sequence ID" value="WVX48797.1"/>
    <property type="molecule type" value="Genomic_DNA"/>
</dbReference>
<reference evidence="1 2" key="1">
    <citation type="submission" date="2015-07" db="EMBL/GenBank/DDBJ databases">
        <authorList>
            <person name="Voget S."/>
            <person name="Dogs M."/>
            <person name="Brinkhoff T.H."/>
            <person name="Daniel R."/>
        </authorList>
    </citation>
    <scope>NUCLEOTIDE SEQUENCE [LARGE SCALE GENOMIC DNA]</scope>
    <source>
        <strain evidence="1 2">B14</strain>
    </source>
</reference>
<dbReference type="Proteomes" id="UP001318682">
    <property type="component" value="Chromosome"/>
</dbReference>
<reference evidence="2" key="2">
    <citation type="submission" date="2024-01" db="EMBL/GenBank/DDBJ databases">
        <title>Roseobacter fucihabitans sp. nov., isolated from the brown alga Fucus spiralis.</title>
        <authorList>
            <person name="Hahnke S."/>
            <person name="Berger M."/>
            <person name="Schlingloff A."/>
            <person name="Athale I."/>
            <person name="Neumann-Schaal M."/>
            <person name="Adenaya A."/>
            <person name="Poehlein A."/>
            <person name="Daniel R."/>
            <person name="Pertersen J."/>
            <person name="Brinkhoff T."/>
        </authorList>
    </citation>
    <scope>NUCLEOTIDE SEQUENCE [LARGE SCALE GENOMIC DNA]</scope>
    <source>
        <strain evidence="2">B14</strain>
    </source>
</reference>